<protein>
    <submittedName>
        <fullName evidence="1">Uncharacterized protein</fullName>
    </submittedName>
</protein>
<dbReference type="KEGG" id="vnx:VNE69_09108"/>
<dbReference type="Proteomes" id="UP001334084">
    <property type="component" value="Chromosome 9"/>
</dbReference>
<dbReference type="EMBL" id="CP142734">
    <property type="protein sequence ID" value="WUR04553.1"/>
    <property type="molecule type" value="Genomic_DNA"/>
</dbReference>
<dbReference type="GeneID" id="90542387"/>
<organism evidence="1 2">
    <name type="scientific">Vairimorpha necatrix</name>
    <dbReference type="NCBI Taxonomy" id="6039"/>
    <lineage>
        <taxon>Eukaryota</taxon>
        <taxon>Fungi</taxon>
        <taxon>Fungi incertae sedis</taxon>
        <taxon>Microsporidia</taxon>
        <taxon>Nosematidae</taxon>
        <taxon>Vairimorpha</taxon>
    </lineage>
</organism>
<gene>
    <name evidence="1" type="ORF">VNE69_09108</name>
</gene>
<reference evidence="1" key="1">
    <citation type="journal article" date="2024" name="BMC Genomics">
        <title>Functional annotation of a divergent genome using sequence and structure-based similarity.</title>
        <authorList>
            <person name="Svedberg D."/>
            <person name="Winiger R.R."/>
            <person name="Berg A."/>
            <person name="Sharma H."/>
            <person name="Tellgren-Roth C."/>
            <person name="Debrunner-Vossbrinck B.A."/>
            <person name="Vossbrinck C.R."/>
            <person name="Barandun J."/>
        </authorList>
    </citation>
    <scope>NUCLEOTIDE SEQUENCE</scope>
    <source>
        <strain evidence="1">Illinois isolate</strain>
    </source>
</reference>
<dbReference type="AlphaFoldDB" id="A0AAX4JFC8"/>
<accession>A0AAX4JFC8</accession>
<name>A0AAX4JFC8_9MICR</name>
<keyword evidence="2" id="KW-1185">Reference proteome</keyword>
<dbReference type="RefSeq" id="XP_065330698.1">
    <property type="nucleotide sequence ID" value="XM_065474626.1"/>
</dbReference>
<evidence type="ECO:0000313" key="1">
    <source>
        <dbReference type="EMBL" id="WUR04553.1"/>
    </source>
</evidence>
<sequence length="250" mass="29050">MIFPANLVVHFCISPILEKSNLLPNNDIRTNEEVKSLENKLNSNFLMNFDGLSRNVNQAIDLNIYNKIVRDFFAIITQHPDIKKKLDNLISKKTEISQTLFFPLFKEFLYDLDLGKLQETKCLAVTTFLNSLAEKSYNLLLRLSSIKNLNIYKNNRGNIKYQILNSVDLEFDENCESKITQLFDNQEYNRFIITFSEINDEEHVRNKRNVPIYITTRKPILLDDVKKVYLAGDNRVMCINGICTPLLSIS</sequence>
<evidence type="ECO:0000313" key="2">
    <source>
        <dbReference type="Proteomes" id="UP001334084"/>
    </source>
</evidence>
<proteinExistence type="predicted"/>